<dbReference type="GO" id="GO:0008378">
    <property type="term" value="F:galactosyltransferase activity"/>
    <property type="evidence" value="ECO:0007669"/>
    <property type="project" value="TreeGrafter"/>
</dbReference>
<dbReference type="InterPro" id="IPR027791">
    <property type="entry name" value="Galactosyl_T_C"/>
</dbReference>
<dbReference type="EC" id="2.4.1.-" evidence="11"/>
<organism evidence="14 16">
    <name type="scientific">Rotaria magnacalcarata</name>
    <dbReference type="NCBI Taxonomy" id="392030"/>
    <lineage>
        <taxon>Eukaryota</taxon>
        <taxon>Metazoa</taxon>
        <taxon>Spiralia</taxon>
        <taxon>Gnathifera</taxon>
        <taxon>Rotifera</taxon>
        <taxon>Eurotatoria</taxon>
        <taxon>Bdelloidea</taxon>
        <taxon>Philodinida</taxon>
        <taxon>Philodinidae</taxon>
        <taxon>Rotaria</taxon>
    </lineage>
</organism>
<feature type="domain" description="Galactosyltransferase C-terminal" evidence="12">
    <location>
        <begin position="247"/>
        <end position="323"/>
    </location>
</feature>
<comment type="pathway">
    <text evidence="2 11">Protein modification; protein glycosylation.</text>
</comment>
<evidence type="ECO:0000259" key="13">
    <source>
        <dbReference type="Pfam" id="PF13733"/>
    </source>
</evidence>
<evidence type="ECO:0000256" key="1">
    <source>
        <dbReference type="ARBA" id="ARBA00004606"/>
    </source>
</evidence>
<evidence type="ECO:0000256" key="5">
    <source>
        <dbReference type="ARBA" id="ARBA00022679"/>
    </source>
</evidence>
<name>A0A816B3E5_9BILA</name>
<keyword evidence="7 11" id="KW-0735">Signal-anchor</keyword>
<evidence type="ECO:0000313" key="16">
    <source>
        <dbReference type="Proteomes" id="UP000663855"/>
    </source>
</evidence>
<evidence type="ECO:0000313" key="14">
    <source>
        <dbReference type="EMBL" id="CAF1605016.1"/>
    </source>
</evidence>
<dbReference type="SUPFAM" id="SSF53448">
    <property type="entry name" value="Nucleotide-diphospho-sugar transferases"/>
    <property type="match status" value="1"/>
</dbReference>
<dbReference type="Pfam" id="PF02709">
    <property type="entry name" value="Glyco_transf_7C"/>
    <property type="match status" value="1"/>
</dbReference>
<gene>
    <name evidence="15" type="ORF">BYL167_LOCUS7824</name>
    <name evidence="14" type="ORF">CJN711_LOCUS35789</name>
</gene>
<dbReference type="Proteomes" id="UP000663855">
    <property type="component" value="Unassembled WGS sequence"/>
</dbReference>
<dbReference type="GO" id="GO:0006688">
    <property type="term" value="P:glycosphingolipid biosynthetic process"/>
    <property type="evidence" value="ECO:0007669"/>
    <property type="project" value="TreeGrafter"/>
</dbReference>
<keyword evidence="5 11" id="KW-0808">Transferase</keyword>
<evidence type="ECO:0000256" key="3">
    <source>
        <dbReference type="ARBA" id="ARBA00005735"/>
    </source>
</evidence>
<sequence>MLKNRRRIVLLFICFLIFIQAVYYVFTLRGKTIQVKIINSPTTSLNERKTDIEKLFAYVIKNSTIINNASASNESIRGVNSFAEGTFAISINFTKPDPVEYSSLPICNFFISNNDSSVYKVAFNKTIYSLNVIEQHHGTDLHLGGHYFPKTCQAQQRLAIIVCYRNRLLHLKLFLDNIHPFLKQQKLDYTIFIVNQHGNEKFNRAALFNVGYIEAMKLYSFDCFIFHDVDLVPEDLRNLYRCGEQPRHMSVAVDKFNYRLLYSTLFGGVTAFSISDFVSANGYPTVYWGWGGEDDDMYQRVVRKLKKKIVRYPMEIARYKMIRSFNHTSSVVNPDRHAILYSKYNYDHDGINSTTYKLHGVTFYKLFTLVNVTLTEESFEQIRLRLNIKRREPRRLKPQKKKA</sequence>
<keyword evidence="10 11" id="KW-0325">Glycoprotein</keyword>
<dbReference type="UniPathway" id="UPA00378"/>
<keyword evidence="9" id="KW-0472">Membrane</keyword>
<dbReference type="PRINTS" id="PR02050">
    <property type="entry name" value="B14GALTRFASE"/>
</dbReference>
<evidence type="ECO:0000256" key="8">
    <source>
        <dbReference type="ARBA" id="ARBA00022989"/>
    </source>
</evidence>
<evidence type="ECO:0000256" key="6">
    <source>
        <dbReference type="ARBA" id="ARBA00022692"/>
    </source>
</evidence>
<protein>
    <recommendedName>
        <fullName evidence="11">Beta-1,4-galactosyltransferase</fullName>
        <ecNumber evidence="11">2.4.1.-</ecNumber>
    </recommendedName>
</protein>
<evidence type="ECO:0000256" key="7">
    <source>
        <dbReference type="ARBA" id="ARBA00022968"/>
    </source>
</evidence>
<reference evidence="14" key="1">
    <citation type="submission" date="2021-02" db="EMBL/GenBank/DDBJ databases">
        <authorList>
            <person name="Nowell W R."/>
        </authorList>
    </citation>
    <scope>NUCLEOTIDE SEQUENCE</scope>
</reference>
<dbReference type="InterPro" id="IPR029044">
    <property type="entry name" value="Nucleotide-diphossugar_trans"/>
</dbReference>
<dbReference type="GO" id="GO:0033842">
    <property type="term" value="F:N-acetyl-beta-glucosaminyl-derivative 4-beta-N-acetylgalactosaminyltransferase activity"/>
    <property type="evidence" value="ECO:0007669"/>
    <property type="project" value="TreeGrafter"/>
</dbReference>
<dbReference type="GO" id="GO:0005794">
    <property type="term" value="C:Golgi apparatus"/>
    <property type="evidence" value="ECO:0007669"/>
    <property type="project" value="TreeGrafter"/>
</dbReference>
<comment type="similarity">
    <text evidence="3 11">Belongs to the glycosyltransferase 7 family.</text>
</comment>
<dbReference type="InterPro" id="IPR003859">
    <property type="entry name" value="Galactosyl_T"/>
</dbReference>
<dbReference type="PANTHER" id="PTHR19300:SF57">
    <property type="entry name" value="BETA-1,4-N-ACETYLGALACTOSAMINYLTRANSFERASE"/>
    <property type="match status" value="1"/>
</dbReference>
<dbReference type="InterPro" id="IPR027995">
    <property type="entry name" value="Galactosyl_T_N"/>
</dbReference>
<evidence type="ECO:0000256" key="10">
    <source>
        <dbReference type="ARBA" id="ARBA00023180"/>
    </source>
</evidence>
<accession>A0A816B3E5</accession>
<dbReference type="AlphaFoldDB" id="A0A816B3E5"/>
<evidence type="ECO:0000256" key="2">
    <source>
        <dbReference type="ARBA" id="ARBA00004922"/>
    </source>
</evidence>
<comment type="subcellular location">
    <subcellularLocation>
        <location evidence="1">Membrane</location>
        <topology evidence="1">Single-pass type II membrane protein</topology>
    </subcellularLocation>
</comment>
<proteinExistence type="inferred from homology"/>
<feature type="domain" description="Galactosyltransferase N-terminal" evidence="13">
    <location>
        <begin position="119"/>
        <end position="242"/>
    </location>
</feature>
<evidence type="ECO:0000256" key="11">
    <source>
        <dbReference type="RuleBase" id="RU368121"/>
    </source>
</evidence>
<evidence type="ECO:0000259" key="12">
    <source>
        <dbReference type="Pfam" id="PF02709"/>
    </source>
</evidence>
<dbReference type="Gene3D" id="3.90.550.10">
    <property type="entry name" value="Spore Coat Polysaccharide Biosynthesis Protein SpsA, Chain A"/>
    <property type="match status" value="1"/>
</dbReference>
<keyword evidence="6" id="KW-0812">Transmembrane</keyword>
<keyword evidence="4 11" id="KW-0328">Glycosyltransferase</keyword>
<dbReference type="GO" id="GO:0016020">
    <property type="term" value="C:membrane"/>
    <property type="evidence" value="ECO:0007669"/>
    <property type="project" value="UniProtKB-SubCell"/>
</dbReference>
<dbReference type="EMBL" id="CAJOBH010002071">
    <property type="protein sequence ID" value="CAF3888456.1"/>
    <property type="molecule type" value="Genomic_DNA"/>
</dbReference>
<dbReference type="Pfam" id="PF13733">
    <property type="entry name" value="Glyco_transf_7N"/>
    <property type="match status" value="1"/>
</dbReference>
<dbReference type="PANTHER" id="PTHR19300">
    <property type="entry name" value="BETA-1,4-GALACTOSYLTRANSFERASE"/>
    <property type="match status" value="1"/>
</dbReference>
<evidence type="ECO:0000256" key="4">
    <source>
        <dbReference type="ARBA" id="ARBA00022676"/>
    </source>
</evidence>
<comment type="caution">
    <text evidence="14">The sequence shown here is derived from an EMBL/GenBank/DDBJ whole genome shotgun (WGS) entry which is preliminary data.</text>
</comment>
<dbReference type="CDD" id="cd00899">
    <property type="entry name" value="b4GalT"/>
    <property type="match status" value="1"/>
</dbReference>
<keyword evidence="8" id="KW-1133">Transmembrane helix</keyword>
<dbReference type="Proteomes" id="UP000681967">
    <property type="component" value="Unassembled WGS sequence"/>
</dbReference>
<dbReference type="EMBL" id="CAJNOV010017228">
    <property type="protein sequence ID" value="CAF1605016.1"/>
    <property type="molecule type" value="Genomic_DNA"/>
</dbReference>
<evidence type="ECO:0000256" key="9">
    <source>
        <dbReference type="ARBA" id="ARBA00023136"/>
    </source>
</evidence>
<comment type="function">
    <text evidence="11">Catalyses the transfer of galactose onto proteins or lipids.</text>
</comment>
<evidence type="ECO:0000313" key="15">
    <source>
        <dbReference type="EMBL" id="CAF3888456.1"/>
    </source>
</evidence>
<dbReference type="GO" id="GO:0005975">
    <property type="term" value="P:carbohydrate metabolic process"/>
    <property type="evidence" value="ECO:0007669"/>
    <property type="project" value="InterPro"/>
</dbReference>